<keyword evidence="4" id="KW-1185">Reference proteome</keyword>
<name>A0A2U8W5W8_9HYPH</name>
<reference evidence="4" key="1">
    <citation type="submission" date="2018-05" db="EMBL/GenBank/DDBJ databases">
        <title>Complete Genome Sequence of Methylobacterium sp. 17SD2-17.</title>
        <authorList>
            <person name="Srinivasan S."/>
        </authorList>
    </citation>
    <scope>NUCLEOTIDE SEQUENCE [LARGE SCALE GENOMIC DNA]</scope>
    <source>
        <strain evidence="4">17SD2-17</strain>
    </source>
</reference>
<dbReference type="AlphaFoldDB" id="A0A2U8W5W8"/>
<dbReference type="KEGG" id="mets:DK389_14445"/>
<evidence type="ECO:0000313" key="3">
    <source>
        <dbReference type="EMBL" id="AWN41493.1"/>
    </source>
</evidence>
<evidence type="ECO:0008006" key="5">
    <source>
        <dbReference type="Google" id="ProtNLM"/>
    </source>
</evidence>
<dbReference type="EMBL" id="CP029550">
    <property type="protein sequence ID" value="AWN41493.1"/>
    <property type="molecule type" value="Genomic_DNA"/>
</dbReference>
<proteinExistence type="predicted"/>
<evidence type="ECO:0000256" key="2">
    <source>
        <dbReference type="SAM" id="SignalP"/>
    </source>
</evidence>
<dbReference type="Proteomes" id="UP000245926">
    <property type="component" value="Chromosome"/>
</dbReference>
<feature type="signal peptide" evidence="2">
    <location>
        <begin position="1"/>
        <end position="24"/>
    </location>
</feature>
<protein>
    <recommendedName>
        <fullName evidence="5">DUF2946 domain-containing protein</fullName>
    </recommendedName>
</protein>
<accession>A0A2U8W5W8</accession>
<evidence type="ECO:0000313" key="4">
    <source>
        <dbReference type="Proteomes" id="UP000245926"/>
    </source>
</evidence>
<evidence type="ECO:0000256" key="1">
    <source>
        <dbReference type="SAM" id="MobiDB-lite"/>
    </source>
</evidence>
<organism evidence="3 4">
    <name type="scientific">Methylobacterium durans</name>
    <dbReference type="NCBI Taxonomy" id="2202825"/>
    <lineage>
        <taxon>Bacteria</taxon>
        <taxon>Pseudomonadati</taxon>
        <taxon>Pseudomonadota</taxon>
        <taxon>Alphaproteobacteria</taxon>
        <taxon>Hyphomicrobiales</taxon>
        <taxon>Methylobacteriaceae</taxon>
        <taxon>Methylobacterium</taxon>
    </lineage>
</organism>
<keyword evidence="2" id="KW-0732">Signal</keyword>
<gene>
    <name evidence="3" type="ORF">DK389_14445</name>
</gene>
<dbReference type="RefSeq" id="WP_109890559.1">
    <property type="nucleotide sequence ID" value="NZ_CP029550.1"/>
</dbReference>
<sequence>MRLLRALAHLLLALALTTASVAQARVVSVVPGATQERPDHHHAATGEAAQAAHHHGGPASRSPVHTRDGCQTACCFAAAQLPARAPEAGAAVRFRAVRYVDAAHPVSGRADAPDPGIPKPAA</sequence>
<feature type="region of interest" description="Disordered" evidence="1">
    <location>
        <begin position="34"/>
        <end position="67"/>
    </location>
</feature>
<feature type="chain" id="PRO_5016081466" description="DUF2946 domain-containing protein" evidence="2">
    <location>
        <begin position="25"/>
        <end position="122"/>
    </location>
</feature>